<name>A0ABR3JJW4_9AGAR</name>
<protein>
    <submittedName>
        <fullName evidence="1">Uncharacterized protein</fullName>
    </submittedName>
</protein>
<organism evidence="1 2">
    <name type="scientific">Hohenbuehelia grisea</name>
    <dbReference type="NCBI Taxonomy" id="104357"/>
    <lineage>
        <taxon>Eukaryota</taxon>
        <taxon>Fungi</taxon>
        <taxon>Dikarya</taxon>
        <taxon>Basidiomycota</taxon>
        <taxon>Agaricomycotina</taxon>
        <taxon>Agaricomycetes</taxon>
        <taxon>Agaricomycetidae</taxon>
        <taxon>Agaricales</taxon>
        <taxon>Pleurotineae</taxon>
        <taxon>Pleurotaceae</taxon>
        <taxon>Hohenbuehelia</taxon>
    </lineage>
</organism>
<comment type="caution">
    <text evidence="1">The sequence shown here is derived from an EMBL/GenBank/DDBJ whole genome shotgun (WGS) entry which is preliminary data.</text>
</comment>
<reference evidence="2" key="1">
    <citation type="submission" date="2024-06" db="EMBL/GenBank/DDBJ databases">
        <title>Multi-omics analyses provide insights into the biosynthesis of the anticancer antibiotic pleurotin in Hohenbuehelia grisea.</title>
        <authorList>
            <person name="Weaver J.A."/>
            <person name="Alberti F."/>
        </authorList>
    </citation>
    <scope>NUCLEOTIDE SEQUENCE [LARGE SCALE GENOMIC DNA]</scope>
    <source>
        <strain evidence="2">T-177</strain>
    </source>
</reference>
<proteinExistence type="predicted"/>
<dbReference type="EMBL" id="JASNQZ010000006">
    <property type="protein sequence ID" value="KAL0956059.1"/>
    <property type="molecule type" value="Genomic_DNA"/>
</dbReference>
<sequence>MASSSSSSTPYGYTMWPSAVFCDTTNAPPLLDDDTQATGSASVSTTVDAPRQALIPPVKLVVIDISPATPAMVSAPATRPAPSTTYEHLPPKFRRSLGCLDVSIRTPQRSSHGPQARVAQVSVTKGRARNAKAAEVLAAATPTRTSPRLRAKGRTPLLQVIPARMRLITGSKDDNAQSESSPWITQRMLV</sequence>
<evidence type="ECO:0000313" key="2">
    <source>
        <dbReference type="Proteomes" id="UP001556367"/>
    </source>
</evidence>
<evidence type="ECO:0000313" key="1">
    <source>
        <dbReference type="EMBL" id="KAL0956059.1"/>
    </source>
</evidence>
<gene>
    <name evidence="1" type="ORF">HGRIS_002228</name>
</gene>
<dbReference type="Proteomes" id="UP001556367">
    <property type="component" value="Unassembled WGS sequence"/>
</dbReference>
<keyword evidence="2" id="KW-1185">Reference proteome</keyword>
<accession>A0ABR3JJW4</accession>